<evidence type="ECO:0000313" key="2">
    <source>
        <dbReference type="Proteomes" id="UP000177169"/>
    </source>
</evidence>
<proteinExistence type="predicted"/>
<accession>A0A1F7Z522</accession>
<name>A0A1F7Z522_9BACT</name>
<evidence type="ECO:0000313" key="1">
    <source>
        <dbReference type="EMBL" id="OGM34647.1"/>
    </source>
</evidence>
<sequence>MFLDLYDNHFKVVEIRICQGKVQVIPTDSSFSAEETEKLQRLLSTEPLLVFANGRYCGRYNPTDPDYIIGVKIVLGEDYNPELRIDDSPTELLQALDTIPKERQWRFAFEIVKANIRQLGLLTNKTVERALDAIEEGRVVDFLSLAHLLVRFEDELDDQTNSAAIEALLSLVPVNPLSALRQVAIEHANL</sequence>
<gene>
    <name evidence="1" type="ORF">A3D01_06425</name>
</gene>
<protein>
    <submittedName>
        <fullName evidence="1">Uncharacterized protein</fullName>
    </submittedName>
</protein>
<dbReference type="Proteomes" id="UP000177169">
    <property type="component" value="Unassembled WGS sequence"/>
</dbReference>
<comment type="caution">
    <text evidence="1">The sequence shown here is derived from an EMBL/GenBank/DDBJ whole genome shotgun (WGS) entry which is preliminary data.</text>
</comment>
<dbReference type="EMBL" id="MGGR01000004">
    <property type="protein sequence ID" value="OGM34647.1"/>
    <property type="molecule type" value="Genomic_DNA"/>
</dbReference>
<dbReference type="AlphaFoldDB" id="A0A1F7Z522"/>
<reference evidence="1 2" key="1">
    <citation type="journal article" date="2016" name="Nat. Commun.">
        <title>Thousands of microbial genomes shed light on interconnected biogeochemical processes in an aquifer system.</title>
        <authorList>
            <person name="Anantharaman K."/>
            <person name="Brown C.T."/>
            <person name="Hug L.A."/>
            <person name="Sharon I."/>
            <person name="Castelle C.J."/>
            <person name="Probst A.J."/>
            <person name="Thomas B.C."/>
            <person name="Singh A."/>
            <person name="Wilkins M.J."/>
            <person name="Karaoz U."/>
            <person name="Brodie E.L."/>
            <person name="Williams K.H."/>
            <person name="Hubbard S.S."/>
            <person name="Banfield J.F."/>
        </authorList>
    </citation>
    <scope>NUCLEOTIDE SEQUENCE [LARGE SCALE GENOMIC DNA]</scope>
</reference>
<dbReference type="STRING" id="1802505.A3D01_06425"/>
<organism evidence="1 2">
    <name type="scientific">Candidatus Woesebacteria bacterium RIFCSPHIGHO2_02_FULL_39_13</name>
    <dbReference type="NCBI Taxonomy" id="1802505"/>
    <lineage>
        <taxon>Bacteria</taxon>
        <taxon>Candidatus Woeseibacteriota</taxon>
    </lineage>
</organism>